<dbReference type="EMBL" id="AP021888">
    <property type="protein sequence ID" value="BBP43901.1"/>
    <property type="molecule type" value="Genomic_DNA"/>
</dbReference>
<comment type="similarity">
    <text evidence="2">Belongs to the EamA transporter family.</text>
</comment>
<keyword evidence="4 6" id="KW-1133">Transmembrane helix</keyword>
<dbReference type="SUPFAM" id="SSF103481">
    <property type="entry name" value="Multidrug resistance efflux transporter EmrE"/>
    <property type="match status" value="2"/>
</dbReference>
<evidence type="ECO:0000256" key="6">
    <source>
        <dbReference type="SAM" id="Phobius"/>
    </source>
</evidence>
<dbReference type="Pfam" id="PF00892">
    <property type="entry name" value="EamA"/>
    <property type="match status" value="2"/>
</dbReference>
<evidence type="ECO:0000256" key="3">
    <source>
        <dbReference type="ARBA" id="ARBA00022692"/>
    </source>
</evidence>
<organism evidence="8 9">
    <name type="scientific">Thiosulfativibrio zosterae</name>
    <dbReference type="NCBI Taxonomy" id="2675053"/>
    <lineage>
        <taxon>Bacteria</taxon>
        <taxon>Pseudomonadati</taxon>
        <taxon>Pseudomonadota</taxon>
        <taxon>Gammaproteobacteria</taxon>
        <taxon>Thiotrichales</taxon>
        <taxon>Piscirickettsiaceae</taxon>
        <taxon>Thiosulfativibrio</taxon>
    </lineage>
</organism>
<dbReference type="GO" id="GO:0016020">
    <property type="term" value="C:membrane"/>
    <property type="evidence" value="ECO:0007669"/>
    <property type="project" value="UniProtKB-SubCell"/>
</dbReference>
<feature type="transmembrane region" description="Helical" evidence="6">
    <location>
        <begin position="7"/>
        <end position="28"/>
    </location>
</feature>
<feature type="transmembrane region" description="Helical" evidence="6">
    <location>
        <begin position="213"/>
        <end position="231"/>
    </location>
</feature>
<feature type="transmembrane region" description="Helical" evidence="6">
    <location>
        <begin position="243"/>
        <end position="262"/>
    </location>
</feature>
<feature type="transmembrane region" description="Helical" evidence="6">
    <location>
        <begin position="70"/>
        <end position="89"/>
    </location>
</feature>
<feature type="transmembrane region" description="Helical" evidence="6">
    <location>
        <begin position="268"/>
        <end position="286"/>
    </location>
</feature>
<dbReference type="RefSeq" id="WP_243831421.1">
    <property type="nucleotide sequence ID" value="NZ_AP021888.1"/>
</dbReference>
<feature type="transmembrane region" description="Helical" evidence="6">
    <location>
        <begin position="95"/>
        <end position="116"/>
    </location>
</feature>
<evidence type="ECO:0000313" key="9">
    <source>
        <dbReference type="Proteomes" id="UP000501466"/>
    </source>
</evidence>
<feature type="transmembrane region" description="Helical" evidence="6">
    <location>
        <begin position="123"/>
        <end position="145"/>
    </location>
</feature>
<evidence type="ECO:0000256" key="4">
    <source>
        <dbReference type="ARBA" id="ARBA00022989"/>
    </source>
</evidence>
<dbReference type="InterPro" id="IPR000620">
    <property type="entry name" value="EamA_dom"/>
</dbReference>
<keyword evidence="9" id="KW-1185">Reference proteome</keyword>
<feature type="domain" description="EamA" evidence="7">
    <location>
        <begin position="153"/>
        <end position="283"/>
    </location>
</feature>
<feature type="domain" description="EamA" evidence="7">
    <location>
        <begin position="11"/>
        <end position="139"/>
    </location>
</feature>
<dbReference type="PANTHER" id="PTHR32322:SF2">
    <property type="entry name" value="EAMA DOMAIN-CONTAINING PROTEIN"/>
    <property type="match status" value="1"/>
</dbReference>
<evidence type="ECO:0000256" key="5">
    <source>
        <dbReference type="ARBA" id="ARBA00023136"/>
    </source>
</evidence>
<keyword evidence="3 6" id="KW-0812">Transmembrane</keyword>
<comment type="subcellular location">
    <subcellularLocation>
        <location evidence="1">Membrane</location>
        <topology evidence="1">Multi-pass membrane protein</topology>
    </subcellularLocation>
</comment>
<dbReference type="InterPro" id="IPR037185">
    <property type="entry name" value="EmrE-like"/>
</dbReference>
<dbReference type="Proteomes" id="UP000501466">
    <property type="component" value="Chromosome"/>
</dbReference>
<feature type="transmembrane region" description="Helical" evidence="6">
    <location>
        <begin position="151"/>
        <end position="170"/>
    </location>
</feature>
<gene>
    <name evidence="8" type="ORF">THMIRHAT_16470</name>
</gene>
<sequence>MSPSFKALLPVWVLVFASFFWGLSWWPLKTLNQLGFEGPLIILVAYGLLSLAFLPWILRYRAYIASHFKAWFSILLLGGGANLAFNFALIEGEVIRVMVLFYLLPLWGVLGGKFLLHEKVGRLGWLAAGLAISGAFLIVGGFDIFTTPPTWIDGVALLSGFLFAMNNLAFRAHQDLPLVPKLGALFIGTLIFSGILCIVAQTTLPTETSSLDWFWLAGYGLVWLLIANLGSQWSVTHLPASRSSIIMVMELVVAVVSAILIGNETLHFWEAIGGLLILSATLLEAFKESHSSEITHQPAKS</sequence>
<name>A0A6F8PP54_9GAMM</name>
<evidence type="ECO:0000313" key="8">
    <source>
        <dbReference type="EMBL" id="BBP43901.1"/>
    </source>
</evidence>
<evidence type="ECO:0000256" key="2">
    <source>
        <dbReference type="ARBA" id="ARBA00007362"/>
    </source>
</evidence>
<keyword evidence="5 6" id="KW-0472">Membrane</keyword>
<dbReference type="AlphaFoldDB" id="A0A6F8PP54"/>
<reference evidence="9" key="1">
    <citation type="submission" date="2019-11" db="EMBL/GenBank/DDBJ databases">
        <title>Isolation and characterization of two novel species in the genus Thiomicrorhabdus.</title>
        <authorList>
            <person name="Mochizuki J."/>
            <person name="Kojima H."/>
            <person name="Fukui M."/>
        </authorList>
    </citation>
    <scope>NUCLEOTIDE SEQUENCE [LARGE SCALE GENOMIC DNA]</scope>
    <source>
        <strain evidence="9">AkT22</strain>
    </source>
</reference>
<dbReference type="KEGG" id="tzo:THMIRHAT_16470"/>
<evidence type="ECO:0000256" key="1">
    <source>
        <dbReference type="ARBA" id="ARBA00004141"/>
    </source>
</evidence>
<feature type="transmembrane region" description="Helical" evidence="6">
    <location>
        <begin position="182"/>
        <end position="201"/>
    </location>
</feature>
<protein>
    <recommendedName>
        <fullName evidence="7">EamA domain-containing protein</fullName>
    </recommendedName>
</protein>
<evidence type="ECO:0000259" key="7">
    <source>
        <dbReference type="Pfam" id="PF00892"/>
    </source>
</evidence>
<dbReference type="PANTHER" id="PTHR32322">
    <property type="entry name" value="INNER MEMBRANE TRANSPORTER"/>
    <property type="match status" value="1"/>
</dbReference>
<proteinExistence type="inferred from homology"/>
<feature type="transmembrane region" description="Helical" evidence="6">
    <location>
        <begin position="40"/>
        <end position="58"/>
    </location>
</feature>
<dbReference type="InterPro" id="IPR050638">
    <property type="entry name" value="AA-Vitamin_Transporters"/>
</dbReference>
<accession>A0A6F8PP54</accession>